<keyword evidence="4 5" id="KW-0862">Zinc</keyword>
<reference evidence="9" key="1">
    <citation type="journal article" date="2020" name="Stud. Mycol.">
        <title>101 Dothideomycetes genomes: a test case for predicting lifestyles and emergence of pathogens.</title>
        <authorList>
            <person name="Haridas S."/>
            <person name="Albert R."/>
            <person name="Binder M."/>
            <person name="Bloem J."/>
            <person name="Labutti K."/>
            <person name="Salamov A."/>
            <person name="Andreopoulos B."/>
            <person name="Baker S."/>
            <person name="Barry K."/>
            <person name="Bills G."/>
            <person name="Bluhm B."/>
            <person name="Cannon C."/>
            <person name="Castanera R."/>
            <person name="Culley D."/>
            <person name="Daum C."/>
            <person name="Ezra D."/>
            <person name="Gonzalez J."/>
            <person name="Henrissat B."/>
            <person name="Kuo A."/>
            <person name="Liang C."/>
            <person name="Lipzen A."/>
            <person name="Lutzoni F."/>
            <person name="Magnuson J."/>
            <person name="Mondo S."/>
            <person name="Nolan M."/>
            <person name="Ohm R."/>
            <person name="Pangilinan J."/>
            <person name="Park H.-J."/>
            <person name="Ramirez L."/>
            <person name="Alfaro M."/>
            <person name="Sun H."/>
            <person name="Tritt A."/>
            <person name="Yoshinaga Y."/>
            <person name="Zwiers L.-H."/>
            <person name="Turgeon B."/>
            <person name="Goodwin S."/>
            <person name="Spatafora J."/>
            <person name="Crous P."/>
            <person name="Grigoriev I."/>
        </authorList>
    </citation>
    <scope>NUCLEOTIDE SEQUENCE</scope>
    <source>
        <strain evidence="9">CBS 260.36</strain>
    </source>
</reference>
<evidence type="ECO:0008006" key="11">
    <source>
        <dbReference type="Google" id="ProtNLM"/>
    </source>
</evidence>
<feature type="zinc finger region" description="C3H1-type" evidence="5">
    <location>
        <begin position="705"/>
        <end position="732"/>
    </location>
</feature>
<proteinExistence type="predicted"/>
<evidence type="ECO:0000259" key="7">
    <source>
        <dbReference type="PROSITE" id="PS50013"/>
    </source>
</evidence>
<dbReference type="CDD" id="cd18966">
    <property type="entry name" value="chromodomain"/>
    <property type="match status" value="1"/>
</dbReference>
<dbReference type="Pfam" id="PF00385">
    <property type="entry name" value="Chromo"/>
    <property type="match status" value="1"/>
</dbReference>
<feature type="zinc finger region" description="C3H1-type" evidence="5">
    <location>
        <begin position="839"/>
        <end position="867"/>
    </location>
</feature>
<feature type="compositionally biased region" description="Polar residues" evidence="6">
    <location>
        <begin position="225"/>
        <end position="241"/>
    </location>
</feature>
<feature type="domain" description="Chromo" evidence="7">
    <location>
        <begin position="23"/>
        <end position="81"/>
    </location>
</feature>
<feature type="zinc finger region" description="C3H1-type" evidence="5">
    <location>
        <begin position="806"/>
        <end position="834"/>
    </location>
</feature>
<comment type="subunit">
    <text evidence="1">Component of the NuA4 histone acetyltransferase complex.</text>
</comment>
<dbReference type="EMBL" id="ML996082">
    <property type="protein sequence ID" value="KAF2156212.1"/>
    <property type="molecule type" value="Genomic_DNA"/>
</dbReference>
<keyword evidence="3 5" id="KW-0863">Zinc-finger</keyword>
<feature type="compositionally biased region" description="Acidic residues" evidence="6">
    <location>
        <begin position="1363"/>
        <end position="1372"/>
    </location>
</feature>
<dbReference type="SMART" id="SM00298">
    <property type="entry name" value="CHROMO"/>
    <property type="match status" value="1"/>
</dbReference>
<dbReference type="Proteomes" id="UP000799439">
    <property type="component" value="Unassembled WGS sequence"/>
</dbReference>
<feature type="domain" description="C3H1-type" evidence="8">
    <location>
        <begin position="806"/>
        <end position="834"/>
    </location>
</feature>
<evidence type="ECO:0000256" key="6">
    <source>
        <dbReference type="SAM" id="MobiDB-lite"/>
    </source>
</evidence>
<dbReference type="PROSITE" id="PS50103">
    <property type="entry name" value="ZF_C3H1"/>
    <property type="match status" value="3"/>
</dbReference>
<dbReference type="Gene3D" id="2.40.50.40">
    <property type="match status" value="1"/>
</dbReference>
<dbReference type="SUPFAM" id="SSF90229">
    <property type="entry name" value="CCCH zinc finger"/>
    <property type="match status" value="1"/>
</dbReference>
<dbReference type="InterPro" id="IPR016197">
    <property type="entry name" value="Chromo-like_dom_sf"/>
</dbReference>
<organism evidence="9 10">
    <name type="scientific">Myriangium duriaei CBS 260.36</name>
    <dbReference type="NCBI Taxonomy" id="1168546"/>
    <lineage>
        <taxon>Eukaryota</taxon>
        <taxon>Fungi</taxon>
        <taxon>Dikarya</taxon>
        <taxon>Ascomycota</taxon>
        <taxon>Pezizomycotina</taxon>
        <taxon>Dothideomycetes</taxon>
        <taxon>Dothideomycetidae</taxon>
        <taxon>Myriangiales</taxon>
        <taxon>Myriangiaceae</taxon>
        <taxon>Myriangium</taxon>
    </lineage>
</organism>
<dbReference type="Gene3D" id="4.10.1000.10">
    <property type="entry name" value="Zinc finger, CCCH-type"/>
    <property type="match status" value="1"/>
</dbReference>
<evidence type="ECO:0000256" key="2">
    <source>
        <dbReference type="ARBA" id="ARBA00022723"/>
    </source>
</evidence>
<feature type="compositionally biased region" description="Basic and acidic residues" evidence="6">
    <location>
        <begin position="658"/>
        <end position="676"/>
    </location>
</feature>
<evidence type="ECO:0000256" key="3">
    <source>
        <dbReference type="ARBA" id="ARBA00022771"/>
    </source>
</evidence>
<sequence length="1444" mass="161832">MDDEELSDVDSISTTSTAVAESYIIDKILADRKTHNGKQWLVSWAGYDLSECTWEPRSSFNDDFGLEEWKIRKKRGEAPSPARIKEIEVLMNQRILAKNDRSRRRAAKRKRLAAKRKKLLQASRTTSYDKSSPKKKRRRLVQRASSKAVTIDSDHSADEVDRGSNSDFARRPVGNAVATISKHAADGDDSDVLPAKKLSDSGSFSRLQSPPQPDPNNDDYDFPQANQHSEQGARSLPSSPGGSDLVDIPLESYGSIVAQLLTSIPEHATPDKSPGHATTNVITEVLADGTQSSAGASNADERGSVNSESTMLFASTAVGAEKIPANPVQDELSEVGTEIGTNAEKPTNHATLKSTAHAHRNTAAGWTQSEIPADDSPLALIGDQQSNLSAVPDHVIWSGQAVVKSPVEDLDREQTQAMDEDTQDFRHTSNAMDEDGDEYDNHHTVKAVKTNGHRPKPITDAQSSVTSAKDYDAARGSMFGSDAESTRRRSHSHGPFIMDESSDDESRDSGEVSETGPVRRDSDSGQSSVHPDTTKPGQQPRPVRTTSIPGNDPKPTFKPIAMTSNAAKVRSRSIVDGTTVKQPTGPLFKNLSTENRFKKYGRENERAPDADSLTFVDAKTGQTTTSVFRRDLSPTLTGPQRDSSLPRRLSQPSETEQDETRPVRVPEKENVEDDRNSSASLSTVQSRNQISIPSHAEKTNPDWVRQNVECRLWLKHGSCKFGDSCRFAHHYCELLQPKEPRVCSFWQKGKCHLPVWQCLYHHGFQDPITGEFPDKDQNRRPHVDTSSEDGLKENASNNSAWSKWVSRKDITCRYWLLGTCRETATGCKFAHEQRDQVVSKRKRTCKSWLAGRCPHSDAFCAFYHCRPNSNDEEDFGIRNFRTCEAWKAGRCLLAEDKCPAYHCFWSRNADGIRNSADDDQHIESEDPPVDTITLPAVNITWSNGSEFVVSYLIQEGRPGIPPRSRIAIRADCPSGKHPALVNSSQQPVSRGMIYRGPIARDNMQFDNWVAYLEENDLDAVGTLDGAIVVISSAKPSASANIGLNTFLTFSIFEQNTLVSADVSPEVTLQKTSENDMFRAWAKFDIDHIFAQYKGKPSKKIVFLMIPNAYEAEIYALSRYLKLNQVTVFLPDSTSAWDEFIRAHKDPKLEGERGGCVLWHPSVSNYWQVPKMLFALWRSNINFFRLDVFDPIDEIRSTCTRIFPRGLALLVTDDAIIHEAHYTLDLIEHFHRGVFQTPTCDRKNRLFFRPGILDFVMGLGLAATDNSKKELYFRMTQLLHDLLRPWTHPKDPAPFDAEPLIVSSDEGTNYPLVEYASSWGEHPKRATYLLVQVFVLWSLTQVEDLRRFGVIVPLRVKHPNHEDSDSDMEDSEPDAYVPRSPATPKTPRRDSSPSRRHSNASTGHRTDRDARISFWAKKYQHVWFLSAERWMQDQKDSKKEAKSSK</sequence>
<evidence type="ECO:0000256" key="5">
    <source>
        <dbReference type="PROSITE-ProRule" id="PRU00723"/>
    </source>
</evidence>
<feature type="compositionally biased region" description="Polar residues" evidence="6">
    <location>
        <begin position="524"/>
        <end position="537"/>
    </location>
</feature>
<feature type="compositionally biased region" description="Polar residues" evidence="6">
    <location>
        <begin position="200"/>
        <end position="209"/>
    </location>
</feature>
<dbReference type="Pfam" id="PF00642">
    <property type="entry name" value="zf-CCCH"/>
    <property type="match status" value="1"/>
</dbReference>
<dbReference type="InterPro" id="IPR000571">
    <property type="entry name" value="Znf_CCCH"/>
</dbReference>
<feature type="region of interest" description="Disordered" evidence="6">
    <location>
        <begin position="1358"/>
        <end position="1406"/>
    </location>
</feature>
<protein>
    <recommendedName>
        <fullName evidence="11">Chromo domain-containing protein</fullName>
    </recommendedName>
</protein>
<feature type="domain" description="C3H1-type" evidence="8">
    <location>
        <begin position="839"/>
        <end position="867"/>
    </location>
</feature>
<evidence type="ECO:0000313" key="10">
    <source>
        <dbReference type="Proteomes" id="UP000799439"/>
    </source>
</evidence>
<feature type="region of interest" description="Disordered" evidence="6">
    <location>
        <begin position="116"/>
        <end position="247"/>
    </location>
</feature>
<feature type="region of interest" description="Disordered" evidence="6">
    <location>
        <begin position="414"/>
        <end position="571"/>
    </location>
</feature>
<dbReference type="GO" id="GO:0006338">
    <property type="term" value="P:chromatin remodeling"/>
    <property type="evidence" value="ECO:0007669"/>
    <property type="project" value="UniProtKB-ARBA"/>
</dbReference>
<dbReference type="Gene3D" id="3.30.1370.210">
    <property type="match status" value="1"/>
</dbReference>
<comment type="caution">
    <text evidence="9">The sequence shown here is derived from an EMBL/GenBank/DDBJ whole genome shotgun (WGS) entry which is preliminary data.</text>
</comment>
<keyword evidence="2 5" id="KW-0479">Metal-binding</keyword>
<dbReference type="SMART" id="SM00356">
    <property type="entry name" value="ZnF_C3H1"/>
    <property type="match status" value="5"/>
</dbReference>
<feature type="compositionally biased region" description="Polar residues" evidence="6">
    <location>
        <begin position="634"/>
        <end position="643"/>
    </location>
</feature>
<feature type="compositionally biased region" description="Polar residues" evidence="6">
    <location>
        <begin position="677"/>
        <end position="692"/>
    </location>
</feature>
<dbReference type="OrthoDB" id="1918685at2759"/>
<feature type="compositionally biased region" description="Basic and acidic residues" evidence="6">
    <location>
        <begin position="152"/>
        <end position="170"/>
    </location>
</feature>
<dbReference type="SUPFAM" id="SSF54160">
    <property type="entry name" value="Chromo domain-like"/>
    <property type="match status" value="1"/>
</dbReference>
<feature type="region of interest" description="Disordered" evidence="6">
    <location>
        <begin position="770"/>
        <end position="795"/>
    </location>
</feature>
<dbReference type="InterPro" id="IPR023780">
    <property type="entry name" value="Chromo_domain"/>
</dbReference>
<dbReference type="GO" id="GO:0008270">
    <property type="term" value="F:zinc ion binding"/>
    <property type="evidence" value="ECO:0007669"/>
    <property type="project" value="UniProtKB-KW"/>
</dbReference>
<evidence type="ECO:0000256" key="4">
    <source>
        <dbReference type="ARBA" id="ARBA00022833"/>
    </source>
</evidence>
<feature type="compositionally biased region" description="Basic and acidic residues" evidence="6">
    <location>
        <begin position="772"/>
        <end position="792"/>
    </location>
</feature>
<dbReference type="InterPro" id="IPR000953">
    <property type="entry name" value="Chromo/chromo_shadow_dom"/>
</dbReference>
<keyword evidence="10" id="KW-1185">Reference proteome</keyword>
<evidence type="ECO:0000313" key="9">
    <source>
        <dbReference type="EMBL" id="KAF2156212.1"/>
    </source>
</evidence>
<dbReference type="PROSITE" id="PS50013">
    <property type="entry name" value="CHROMO_2"/>
    <property type="match status" value="1"/>
</dbReference>
<name>A0A9P4JA25_9PEZI</name>
<gene>
    <name evidence="9" type="ORF">K461DRAFT_318808</name>
</gene>
<feature type="region of interest" description="Disordered" evidence="6">
    <location>
        <begin position="625"/>
        <end position="698"/>
    </location>
</feature>
<accession>A0A9P4JA25</accession>
<dbReference type="InterPro" id="IPR036855">
    <property type="entry name" value="Znf_CCCH_sf"/>
</dbReference>
<evidence type="ECO:0000256" key="1">
    <source>
        <dbReference type="ARBA" id="ARBA00011353"/>
    </source>
</evidence>
<feature type="domain" description="C3H1-type" evidence="8">
    <location>
        <begin position="705"/>
        <end position="732"/>
    </location>
</feature>
<evidence type="ECO:0000259" key="8">
    <source>
        <dbReference type="PROSITE" id="PS50103"/>
    </source>
</evidence>